<keyword evidence="1" id="KW-0812">Transmembrane</keyword>
<organism evidence="2">
    <name type="scientific">Siphoviridae sp. ctBeL15</name>
    <dbReference type="NCBI Taxonomy" id="2825374"/>
    <lineage>
        <taxon>Viruses</taxon>
        <taxon>Duplodnaviria</taxon>
        <taxon>Heunggongvirae</taxon>
        <taxon>Uroviricota</taxon>
        <taxon>Caudoviricetes</taxon>
    </lineage>
</organism>
<keyword evidence="1" id="KW-1133">Transmembrane helix</keyword>
<reference evidence="2" key="1">
    <citation type="journal article" date="2021" name="Proc. Natl. Acad. Sci. U.S.A.">
        <title>A Catalog of Tens of Thousands of Viruses from Human Metagenomes Reveals Hidden Associations with Chronic Diseases.</title>
        <authorList>
            <person name="Tisza M.J."/>
            <person name="Buck C.B."/>
        </authorList>
    </citation>
    <scope>NUCLEOTIDE SEQUENCE</scope>
    <source>
        <strain evidence="2">CtBeL15</strain>
    </source>
</reference>
<feature type="transmembrane region" description="Helical" evidence="1">
    <location>
        <begin position="6"/>
        <end position="25"/>
    </location>
</feature>
<evidence type="ECO:0000256" key="1">
    <source>
        <dbReference type="SAM" id="Phobius"/>
    </source>
</evidence>
<evidence type="ECO:0000313" key="2">
    <source>
        <dbReference type="EMBL" id="DAG00113.1"/>
    </source>
</evidence>
<proteinExistence type="predicted"/>
<protein>
    <submittedName>
        <fullName evidence="2">Uncharacterized protein</fullName>
    </submittedName>
</protein>
<accession>A0A8S5V049</accession>
<sequence length="33" mass="3637">MTVFSYIVTATGAATLAALFVRLLGRIDQPRKR</sequence>
<keyword evidence="1" id="KW-0472">Membrane</keyword>
<dbReference type="EMBL" id="BK016176">
    <property type="protein sequence ID" value="DAG00113.1"/>
    <property type="molecule type" value="Genomic_DNA"/>
</dbReference>
<name>A0A8S5V049_9CAUD</name>